<sequence>MLGFFRSALKSRVGIAIALLFLGLIALAFASADITGSGFGGVAGGDRAAKVGSARIGTAELAKSLTSAFEQQRQKSPGLTMKQFLDGGGMDGVLNDMIDRLAIAEWGKKHGLAVSDRLVDSEIVKIPAFQGPDGKFSQSAYEQLLAQRGLTDKEVRQDLAQGLMARQLLLPAAFGSQMAPEAVVRYAALLTEQRTGTILSVPSLAFAPASAPDAAMLTAFYNAHKLRYMQPERRTIRYALVNEASLKNIPAPTDTEIANRYKLNSAVYAASEQRTVTQVILPTQAAANALAAEAGKTGALDTAARAKGLVPSTLADQTASTLSGQTSKAVADAAFAAASGTLAAPAKSGLGWHVIKVDAVKRNPGKTLDQAKPEIVAALTLEKRRAALSDLAAKVEEQVDNGTGLADIAKSLGLTVASTPPLLANGTVFGKADEKVLDTVGPLVQAAFAMEREGEPQLAELKAGEVFAIYDVGQLTAATPAPLDRIKDGVTRDWALDQGSVRAKAAADKILAALAKGTPVAEAIKLAGVALPAPQPIAMNRQQLSAMQQQQGQVPPPLALLFAMAEGTNKRLEGPDKAGWYVVSLKDIVPGDVKRADPIFAQASREFGTVVGGEYAESLRRAIRDEVGVERNAAGIKAVRNQLTGVSAQ</sequence>
<keyword evidence="14" id="KW-0697">Rotamase</keyword>
<accession>A0A7W6EWR0</accession>
<dbReference type="InterPro" id="IPR000297">
    <property type="entry name" value="PPIase_PpiC"/>
</dbReference>
<dbReference type="RefSeq" id="WP_183613427.1">
    <property type="nucleotide sequence ID" value="NZ_JACICY010000005.1"/>
</dbReference>
<gene>
    <name evidence="16" type="ORF">GGQ88_002381</name>
</gene>
<evidence type="ECO:0000256" key="13">
    <source>
        <dbReference type="ARBA" id="ARBA00042775"/>
    </source>
</evidence>
<evidence type="ECO:0000256" key="5">
    <source>
        <dbReference type="ARBA" id="ARBA00022692"/>
    </source>
</evidence>
<proteinExistence type="inferred from homology"/>
<dbReference type="Proteomes" id="UP000562395">
    <property type="component" value="Unassembled WGS sequence"/>
</dbReference>
<dbReference type="EMBL" id="JACICY010000005">
    <property type="protein sequence ID" value="MBB3861109.1"/>
    <property type="molecule type" value="Genomic_DNA"/>
</dbReference>
<keyword evidence="7" id="KW-0472">Membrane</keyword>
<evidence type="ECO:0000256" key="9">
    <source>
        <dbReference type="ARBA" id="ARBA00030642"/>
    </source>
</evidence>
<keyword evidence="17" id="KW-1185">Reference proteome</keyword>
<evidence type="ECO:0000256" key="4">
    <source>
        <dbReference type="ARBA" id="ARBA00022519"/>
    </source>
</evidence>
<name>A0A7W6EWR0_9SPHN</name>
<keyword evidence="14 16" id="KW-0413">Isomerase</keyword>
<dbReference type="Pfam" id="PF13145">
    <property type="entry name" value="Rotamase_2"/>
    <property type="match status" value="1"/>
</dbReference>
<dbReference type="SUPFAM" id="SSF109998">
    <property type="entry name" value="Triger factor/SurA peptide-binding domain-like"/>
    <property type="match status" value="1"/>
</dbReference>
<evidence type="ECO:0000256" key="2">
    <source>
        <dbReference type="ARBA" id="ARBA00018370"/>
    </source>
</evidence>
<dbReference type="AlphaFoldDB" id="A0A7W6EWR0"/>
<keyword evidence="6" id="KW-1133">Transmembrane helix</keyword>
<evidence type="ECO:0000256" key="7">
    <source>
        <dbReference type="ARBA" id="ARBA00023136"/>
    </source>
</evidence>
<evidence type="ECO:0000256" key="14">
    <source>
        <dbReference type="PROSITE-ProRule" id="PRU00278"/>
    </source>
</evidence>
<evidence type="ECO:0000313" key="16">
    <source>
        <dbReference type="EMBL" id="MBB3861109.1"/>
    </source>
</evidence>
<dbReference type="PROSITE" id="PS50198">
    <property type="entry name" value="PPIC_PPIASE_2"/>
    <property type="match status" value="1"/>
</dbReference>
<evidence type="ECO:0000259" key="15">
    <source>
        <dbReference type="PROSITE" id="PS50198"/>
    </source>
</evidence>
<dbReference type="InterPro" id="IPR046357">
    <property type="entry name" value="PPIase_dom_sf"/>
</dbReference>
<reference evidence="16 17" key="1">
    <citation type="submission" date="2020-08" db="EMBL/GenBank/DDBJ databases">
        <title>Genomic Encyclopedia of Type Strains, Phase IV (KMG-IV): sequencing the most valuable type-strain genomes for metagenomic binning, comparative biology and taxonomic classification.</title>
        <authorList>
            <person name="Goeker M."/>
        </authorList>
    </citation>
    <scope>NUCLEOTIDE SEQUENCE [LARGE SCALE GENOMIC DNA]</scope>
    <source>
        <strain evidence="16 17">DSM 14552</strain>
    </source>
</reference>
<evidence type="ECO:0000256" key="3">
    <source>
        <dbReference type="ARBA" id="ARBA00022475"/>
    </source>
</evidence>
<comment type="caution">
    <text evidence="16">The sequence shown here is derived from an EMBL/GenBank/DDBJ whole genome shotgun (WGS) entry which is preliminary data.</text>
</comment>
<dbReference type="Gene3D" id="3.10.50.40">
    <property type="match status" value="1"/>
</dbReference>
<dbReference type="InterPro" id="IPR052029">
    <property type="entry name" value="PpiD_chaperone"/>
</dbReference>
<organism evidence="16 17">
    <name type="scientific">Novosphingobium hassiacum</name>
    <dbReference type="NCBI Taxonomy" id="173676"/>
    <lineage>
        <taxon>Bacteria</taxon>
        <taxon>Pseudomonadati</taxon>
        <taxon>Pseudomonadota</taxon>
        <taxon>Alphaproteobacteria</taxon>
        <taxon>Sphingomonadales</taxon>
        <taxon>Sphingomonadaceae</taxon>
        <taxon>Novosphingobium</taxon>
    </lineage>
</organism>
<evidence type="ECO:0000256" key="6">
    <source>
        <dbReference type="ARBA" id="ARBA00022989"/>
    </source>
</evidence>
<dbReference type="PANTHER" id="PTHR47529:SF1">
    <property type="entry name" value="PERIPLASMIC CHAPERONE PPID"/>
    <property type="match status" value="1"/>
</dbReference>
<keyword evidence="8" id="KW-0143">Chaperone</keyword>
<dbReference type="Pfam" id="PF13624">
    <property type="entry name" value="SurA_N_3"/>
    <property type="match status" value="1"/>
</dbReference>
<evidence type="ECO:0000256" key="11">
    <source>
        <dbReference type="ARBA" id="ARBA00038408"/>
    </source>
</evidence>
<dbReference type="SUPFAM" id="SSF54534">
    <property type="entry name" value="FKBP-like"/>
    <property type="match status" value="1"/>
</dbReference>
<evidence type="ECO:0000256" key="8">
    <source>
        <dbReference type="ARBA" id="ARBA00023186"/>
    </source>
</evidence>
<keyword evidence="5" id="KW-0812">Transmembrane</keyword>
<dbReference type="Gene3D" id="1.10.4030.10">
    <property type="entry name" value="Porin chaperone SurA, peptide-binding domain"/>
    <property type="match status" value="1"/>
</dbReference>
<comment type="subcellular location">
    <subcellularLocation>
        <location evidence="1">Cell inner membrane</location>
        <topology evidence="1">Single-pass type II membrane protein</topology>
        <orientation evidence="1">Periplasmic side</orientation>
    </subcellularLocation>
</comment>
<protein>
    <recommendedName>
        <fullName evidence="2">Parvulin-like PPIase</fullName>
    </recommendedName>
    <alternativeName>
        <fullName evidence="9">Peptidyl-prolyl cis-trans isomerase plp</fullName>
    </alternativeName>
    <alternativeName>
        <fullName evidence="12">Periplasmic chaperone PpiD</fullName>
    </alternativeName>
    <alternativeName>
        <fullName evidence="13">Periplasmic folding chaperone</fullName>
    </alternativeName>
    <alternativeName>
        <fullName evidence="10">Rotamase plp</fullName>
    </alternativeName>
</protein>
<evidence type="ECO:0000256" key="10">
    <source>
        <dbReference type="ARBA" id="ARBA00031484"/>
    </source>
</evidence>
<keyword evidence="3" id="KW-1003">Cell membrane</keyword>
<dbReference type="GO" id="GO:0005886">
    <property type="term" value="C:plasma membrane"/>
    <property type="evidence" value="ECO:0007669"/>
    <property type="project" value="UniProtKB-SubCell"/>
</dbReference>
<keyword evidence="4" id="KW-0997">Cell inner membrane</keyword>
<dbReference type="PANTHER" id="PTHR47529">
    <property type="entry name" value="PEPTIDYL-PROLYL CIS-TRANS ISOMERASE D"/>
    <property type="match status" value="1"/>
</dbReference>
<evidence type="ECO:0000313" key="17">
    <source>
        <dbReference type="Proteomes" id="UP000562395"/>
    </source>
</evidence>
<comment type="similarity">
    <text evidence="11">Belongs to the PpiD chaperone family.</text>
</comment>
<evidence type="ECO:0000256" key="12">
    <source>
        <dbReference type="ARBA" id="ARBA00040743"/>
    </source>
</evidence>
<evidence type="ECO:0000256" key="1">
    <source>
        <dbReference type="ARBA" id="ARBA00004382"/>
    </source>
</evidence>
<dbReference type="InterPro" id="IPR027304">
    <property type="entry name" value="Trigger_fact/SurA_dom_sf"/>
</dbReference>
<feature type="domain" description="PpiC" evidence="15">
    <location>
        <begin position="231"/>
        <end position="359"/>
    </location>
</feature>
<dbReference type="GO" id="GO:0003755">
    <property type="term" value="F:peptidyl-prolyl cis-trans isomerase activity"/>
    <property type="evidence" value="ECO:0007669"/>
    <property type="project" value="UniProtKB-KW"/>
</dbReference>